<evidence type="ECO:0000259" key="2">
    <source>
        <dbReference type="Pfam" id="PF00892"/>
    </source>
</evidence>
<feature type="transmembrane region" description="Helical" evidence="1">
    <location>
        <begin position="78"/>
        <end position="98"/>
    </location>
</feature>
<name>E6QL09_9ZZZZ</name>
<keyword evidence="1" id="KW-0472">Membrane</keyword>
<feature type="transmembrane region" description="Helical" evidence="1">
    <location>
        <begin position="131"/>
        <end position="152"/>
    </location>
</feature>
<feature type="domain" description="EamA" evidence="2">
    <location>
        <begin position="159"/>
        <end position="296"/>
    </location>
</feature>
<dbReference type="InterPro" id="IPR000620">
    <property type="entry name" value="EamA_dom"/>
</dbReference>
<dbReference type="AlphaFoldDB" id="E6QL09"/>
<dbReference type="InterPro" id="IPR037185">
    <property type="entry name" value="EmrE-like"/>
</dbReference>
<feature type="transmembrane region" description="Helical" evidence="1">
    <location>
        <begin position="253"/>
        <end position="273"/>
    </location>
</feature>
<proteinExistence type="predicted"/>
<keyword evidence="1" id="KW-1133">Transmembrane helix</keyword>
<protein>
    <recommendedName>
        <fullName evidence="2">EamA domain-containing protein</fullName>
    </recommendedName>
</protein>
<feature type="transmembrane region" description="Helical" evidence="1">
    <location>
        <begin position="104"/>
        <end position="124"/>
    </location>
</feature>
<feature type="transmembrane region" description="Helical" evidence="1">
    <location>
        <begin position="158"/>
        <end position="177"/>
    </location>
</feature>
<feature type="transmembrane region" description="Helical" evidence="1">
    <location>
        <begin position="46"/>
        <end position="66"/>
    </location>
</feature>
<sequence length="297" mass="29841">MLVAAAALQPAASAGLGSAGLGLLAAATWGGSDFAGGYGAKRSPALLLAFSGHFVTLLALAAVCALGHLTIPGHREFLLAAAGGLEGSIALAVFYRALALGAMGLTAVLTGLLTALIPVFFALFTEGLPRIPGLLGLIAGGVAIVLIGYRAGDETPPLALLLGAVSGVGFGVQLVLFKLAAVGGVVWAITSARMGGVAGLAAILAFARATSRETLWPKGVWSGFWRMGILAGVLDTIGNAGYILATRGGRMDVAAMVSSLYPGITILLAALVLREYPTRRQAVGMGFALASIALLSF</sequence>
<dbReference type="EMBL" id="CABQ01000163">
    <property type="protein sequence ID" value="CBI07929.1"/>
    <property type="molecule type" value="Genomic_DNA"/>
</dbReference>
<dbReference type="Pfam" id="PF00892">
    <property type="entry name" value="EamA"/>
    <property type="match status" value="1"/>
</dbReference>
<evidence type="ECO:0000256" key="1">
    <source>
        <dbReference type="SAM" id="Phobius"/>
    </source>
</evidence>
<organism evidence="3">
    <name type="scientific">mine drainage metagenome</name>
    <dbReference type="NCBI Taxonomy" id="410659"/>
    <lineage>
        <taxon>unclassified sequences</taxon>
        <taxon>metagenomes</taxon>
        <taxon>ecological metagenomes</taxon>
    </lineage>
</organism>
<keyword evidence="1" id="KW-0812">Transmembrane</keyword>
<reference evidence="3" key="1">
    <citation type="submission" date="2009-10" db="EMBL/GenBank/DDBJ databases">
        <title>Diversity of trophic interactions inside an arsenic-rich microbial ecosystem.</title>
        <authorList>
            <person name="Bertin P.N."/>
            <person name="Heinrich-Salmeron A."/>
            <person name="Pelletier E."/>
            <person name="Goulhen-Chollet F."/>
            <person name="Arsene-Ploetze F."/>
            <person name="Gallien S."/>
            <person name="Calteau A."/>
            <person name="Vallenet D."/>
            <person name="Casiot C."/>
            <person name="Chane-Woon-Ming B."/>
            <person name="Giloteaux L."/>
            <person name="Barakat M."/>
            <person name="Bonnefoy V."/>
            <person name="Bruneel O."/>
            <person name="Chandler M."/>
            <person name="Cleiss J."/>
            <person name="Duran R."/>
            <person name="Elbaz-Poulichet F."/>
            <person name="Fonknechten N."/>
            <person name="Lauga B."/>
            <person name="Mornico D."/>
            <person name="Ortet P."/>
            <person name="Schaeffer C."/>
            <person name="Siguier P."/>
            <person name="Alexander Thil Smith A."/>
            <person name="Van Dorsselaer A."/>
            <person name="Weissenbach J."/>
            <person name="Medigue C."/>
            <person name="Le Paslier D."/>
        </authorList>
    </citation>
    <scope>NUCLEOTIDE SEQUENCE</scope>
</reference>
<comment type="caution">
    <text evidence="3">The sequence shown here is derived from an EMBL/GenBank/DDBJ whole genome shotgun (WGS) entry which is preliminary data.</text>
</comment>
<dbReference type="GO" id="GO:0016020">
    <property type="term" value="C:membrane"/>
    <property type="evidence" value="ECO:0007669"/>
    <property type="project" value="InterPro"/>
</dbReference>
<accession>E6QL09</accession>
<dbReference type="SUPFAM" id="SSF103481">
    <property type="entry name" value="Multidrug resistance efflux transporter EmrE"/>
    <property type="match status" value="1"/>
</dbReference>
<feature type="transmembrane region" description="Helical" evidence="1">
    <location>
        <begin position="227"/>
        <end position="246"/>
    </location>
</feature>
<evidence type="ECO:0000313" key="3">
    <source>
        <dbReference type="EMBL" id="CBI07929.1"/>
    </source>
</evidence>
<gene>
    <name evidence="3" type="ORF">CARN6_1341</name>
</gene>
<feature type="transmembrane region" description="Helical" evidence="1">
    <location>
        <begin position="184"/>
        <end position="207"/>
    </location>
</feature>